<evidence type="ECO:0000313" key="4">
    <source>
        <dbReference type="Proteomes" id="UP000301751"/>
    </source>
</evidence>
<dbReference type="Proteomes" id="UP000301751">
    <property type="component" value="Unassembled WGS sequence"/>
</dbReference>
<dbReference type="Gene3D" id="1.10.150.320">
    <property type="entry name" value="Photosystem II 12 kDa extrinsic protein"/>
    <property type="match status" value="1"/>
</dbReference>
<feature type="chain" id="PRO_5019793898" description="Competence protein ComEA" evidence="2">
    <location>
        <begin position="24"/>
        <end position="119"/>
    </location>
</feature>
<dbReference type="EMBL" id="BJCL01000002">
    <property type="protein sequence ID" value="GCL62268.1"/>
    <property type="molecule type" value="Genomic_DNA"/>
</dbReference>
<dbReference type="OrthoDB" id="8687931at2"/>
<feature type="signal peptide" evidence="2">
    <location>
        <begin position="1"/>
        <end position="23"/>
    </location>
</feature>
<organism evidence="3 4">
    <name type="scientific">Pseudaquabacterium pictum</name>
    <dbReference type="NCBI Taxonomy" id="2315236"/>
    <lineage>
        <taxon>Bacteria</taxon>
        <taxon>Pseudomonadati</taxon>
        <taxon>Pseudomonadota</taxon>
        <taxon>Betaproteobacteria</taxon>
        <taxon>Burkholderiales</taxon>
        <taxon>Sphaerotilaceae</taxon>
        <taxon>Pseudaquabacterium</taxon>
    </lineage>
</organism>
<evidence type="ECO:0008006" key="5">
    <source>
        <dbReference type="Google" id="ProtNLM"/>
    </source>
</evidence>
<dbReference type="AlphaFoldDB" id="A0A480AU54"/>
<dbReference type="Pfam" id="PF12836">
    <property type="entry name" value="HHH_3"/>
    <property type="match status" value="1"/>
</dbReference>
<keyword evidence="2" id="KW-0732">Signal</keyword>
<name>A0A480AU54_9BURK</name>
<gene>
    <name evidence="3" type="ORF">AQPW35_13490</name>
</gene>
<reference evidence="4" key="1">
    <citation type="submission" date="2019-03" db="EMBL/GenBank/DDBJ databases">
        <title>Aquabacterium pictum sp.nov., the first bacteriochlorophyll a-containing freshwater bacterium in the genus Aquabacterium of the class Betaproteobacteria.</title>
        <authorList>
            <person name="Hirose S."/>
            <person name="Tank M."/>
            <person name="Hara E."/>
            <person name="Tamaki H."/>
            <person name="Takaichi S."/>
            <person name="Haruta S."/>
            <person name="Hanada S."/>
        </authorList>
    </citation>
    <scope>NUCLEOTIDE SEQUENCE [LARGE SCALE GENOMIC DNA]</scope>
    <source>
        <strain evidence="4">W35</strain>
    </source>
</reference>
<feature type="compositionally biased region" description="Basic and acidic residues" evidence="1">
    <location>
        <begin position="100"/>
        <end position="110"/>
    </location>
</feature>
<evidence type="ECO:0000256" key="1">
    <source>
        <dbReference type="SAM" id="MobiDB-lite"/>
    </source>
</evidence>
<feature type="region of interest" description="Disordered" evidence="1">
    <location>
        <begin position="100"/>
        <end position="119"/>
    </location>
</feature>
<evidence type="ECO:0000313" key="3">
    <source>
        <dbReference type="EMBL" id="GCL62268.1"/>
    </source>
</evidence>
<evidence type="ECO:0000256" key="2">
    <source>
        <dbReference type="SAM" id="SignalP"/>
    </source>
</evidence>
<comment type="caution">
    <text evidence="3">The sequence shown here is derived from an EMBL/GenBank/DDBJ whole genome shotgun (WGS) entry which is preliminary data.</text>
</comment>
<keyword evidence="4" id="KW-1185">Reference proteome</keyword>
<dbReference type="InterPro" id="IPR010994">
    <property type="entry name" value="RuvA_2-like"/>
</dbReference>
<proteinExistence type="predicted"/>
<accession>A0A480AU54</accession>
<protein>
    <recommendedName>
        <fullName evidence="5">Competence protein ComEA</fullName>
    </recommendedName>
</protein>
<dbReference type="SUPFAM" id="SSF47781">
    <property type="entry name" value="RuvA domain 2-like"/>
    <property type="match status" value="1"/>
</dbReference>
<sequence>MIRSLITAIVTTLALLAGQGAAAADVNQASAAELEAVKGIGPALSGKILTARQQGSFKSWQDLVERVSGMGPGNAARLSQNGLTVAGAAYAPVAAAAKPVREAAPKKPAKDAPTAKAQS</sequence>
<dbReference type="RefSeq" id="WP_137731994.1">
    <property type="nucleotide sequence ID" value="NZ_BJCL01000002.1"/>
</dbReference>